<dbReference type="InterPro" id="IPR050893">
    <property type="entry name" value="Sugar_PTS"/>
</dbReference>
<dbReference type="InterPro" id="IPR004718">
    <property type="entry name" value="PTS_IIC_mtl"/>
</dbReference>
<dbReference type="InterPro" id="IPR013011">
    <property type="entry name" value="PTS_EIIB_2"/>
</dbReference>
<evidence type="ECO:0000256" key="7">
    <source>
        <dbReference type="ARBA" id="ARBA00022475"/>
    </source>
</evidence>
<evidence type="ECO:0000256" key="16">
    <source>
        <dbReference type="SAM" id="Phobius"/>
    </source>
</evidence>
<gene>
    <name evidence="19" type="ORF">EDD63_11029</name>
</gene>
<dbReference type="GO" id="GO:0005886">
    <property type="term" value="C:plasma membrane"/>
    <property type="evidence" value="ECO:0007669"/>
    <property type="project" value="UniProtKB-SubCell"/>
</dbReference>
<evidence type="ECO:0000256" key="2">
    <source>
        <dbReference type="ARBA" id="ARBA00002434"/>
    </source>
</evidence>
<dbReference type="AlphaFoldDB" id="A0A4R7ZS63"/>
<evidence type="ECO:0000256" key="11">
    <source>
        <dbReference type="ARBA" id="ARBA00022683"/>
    </source>
</evidence>
<evidence type="ECO:0000256" key="9">
    <source>
        <dbReference type="ARBA" id="ARBA00022597"/>
    </source>
</evidence>
<evidence type="ECO:0000256" key="1">
    <source>
        <dbReference type="ARBA" id="ARBA00001655"/>
    </source>
</evidence>
<evidence type="ECO:0000256" key="5">
    <source>
        <dbReference type="ARBA" id="ARBA00021825"/>
    </source>
</evidence>
<dbReference type="OrthoDB" id="9814222at2"/>
<dbReference type="GO" id="GO:0022872">
    <property type="term" value="F:protein-N(PI)-phosphohistidine-mannitol phosphotransferase system transmembrane transporter activity"/>
    <property type="evidence" value="ECO:0007669"/>
    <property type="project" value="InterPro"/>
</dbReference>
<dbReference type="EC" id="2.7.1.197" evidence="4"/>
<keyword evidence="20" id="KW-1185">Reference proteome</keyword>
<evidence type="ECO:0000256" key="12">
    <source>
        <dbReference type="ARBA" id="ARBA00022692"/>
    </source>
</evidence>
<dbReference type="PROSITE" id="PS51099">
    <property type="entry name" value="PTS_EIIB_TYPE_2"/>
    <property type="match status" value="1"/>
</dbReference>
<comment type="function">
    <text evidence="2">The phosphoenolpyruvate-dependent sugar phosphotransferase system (sugar PTS), a major carbohydrate active transport system, catalyzes the phosphorylation of incoming sugar substrates concomitantly with their translocation across the cell membrane. The enzyme II CmtAB PTS system is involved in D-mannitol transport.</text>
</comment>
<feature type="transmembrane region" description="Helical" evidence="16">
    <location>
        <begin position="217"/>
        <end position="238"/>
    </location>
</feature>
<keyword evidence="6" id="KW-0813">Transport</keyword>
<evidence type="ECO:0000256" key="14">
    <source>
        <dbReference type="ARBA" id="ARBA00023136"/>
    </source>
</evidence>
<feature type="transmembrane region" description="Helical" evidence="16">
    <location>
        <begin position="74"/>
        <end position="92"/>
    </location>
</feature>
<dbReference type="Proteomes" id="UP000294743">
    <property type="component" value="Unassembled WGS sequence"/>
</dbReference>
<evidence type="ECO:0000259" key="18">
    <source>
        <dbReference type="PROSITE" id="PS51104"/>
    </source>
</evidence>
<protein>
    <recommendedName>
        <fullName evidence="5">PTS system mannitol-specific EIICB component</fullName>
        <ecNumber evidence="4">2.7.1.197</ecNumber>
    </recommendedName>
    <alternativeName>
        <fullName evidence="15">EIICB-Mtl</fullName>
    </alternativeName>
</protein>
<keyword evidence="12 16" id="KW-0812">Transmembrane</keyword>
<dbReference type="Gene3D" id="3.40.50.2300">
    <property type="match status" value="1"/>
</dbReference>
<evidence type="ECO:0000256" key="13">
    <source>
        <dbReference type="ARBA" id="ARBA00022989"/>
    </source>
</evidence>
<keyword evidence="13 16" id="KW-1133">Transmembrane helix</keyword>
<feature type="transmembrane region" description="Helical" evidence="16">
    <location>
        <begin position="20"/>
        <end position="38"/>
    </location>
</feature>
<dbReference type="NCBIfam" id="TIGR00851">
    <property type="entry name" value="mtlA"/>
    <property type="match status" value="1"/>
</dbReference>
<dbReference type="RefSeq" id="WP_134168874.1">
    <property type="nucleotide sequence ID" value="NZ_SODD01000010.1"/>
</dbReference>
<feature type="transmembrane region" description="Helical" evidence="16">
    <location>
        <begin position="44"/>
        <end position="62"/>
    </location>
</feature>
<comment type="catalytic activity">
    <reaction evidence="1">
        <text>D-mannitol(out) + N(pros)-phospho-L-histidyl-[protein] = D-mannitol 1-phosphate(in) + L-histidyl-[protein]</text>
        <dbReference type="Rhea" id="RHEA:33363"/>
        <dbReference type="Rhea" id="RHEA-COMP:9745"/>
        <dbReference type="Rhea" id="RHEA-COMP:9746"/>
        <dbReference type="ChEBI" id="CHEBI:16899"/>
        <dbReference type="ChEBI" id="CHEBI:29979"/>
        <dbReference type="ChEBI" id="CHEBI:61381"/>
        <dbReference type="ChEBI" id="CHEBI:64837"/>
        <dbReference type="EC" id="2.7.1.197"/>
    </reaction>
</comment>
<dbReference type="GO" id="GO:0009401">
    <property type="term" value="P:phosphoenolpyruvate-dependent sugar phosphotransferase system"/>
    <property type="evidence" value="ECO:0007669"/>
    <property type="project" value="UniProtKB-KW"/>
</dbReference>
<dbReference type="PANTHER" id="PTHR30181:SF2">
    <property type="entry name" value="PTS SYSTEM MANNITOL-SPECIFIC EIICBA COMPONENT"/>
    <property type="match status" value="1"/>
</dbReference>
<accession>A0A4R7ZS63</accession>
<keyword evidence="9" id="KW-0762">Sugar transport</keyword>
<dbReference type="EMBL" id="SODD01000010">
    <property type="protein sequence ID" value="TDW20809.1"/>
    <property type="molecule type" value="Genomic_DNA"/>
</dbReference>
<evidence type="ECO:0000313" key="19">
    <source>
        <dbReference type="EMBL" id="TDW20809.1"/>
    </source>
</evidence>
<feature type="transmembrane region" description="Helical" evidence="16">
    <location>
        <begin position="245"/>
        <end position="266"/>
    </location>
</feature>
<keyword evidence="11" id="KW-0598">Phosphotransferase system</keyword>
<dbReference type="InterPro" id="IPR029503">
    <property type="entry name" value="PTS_EIIB_mannitol"/>
</dbReference>
<feature type="transmembrane region" description="Helical" evidence="16">
    <location>
        <begin position="272"/>
        <end position="295"/>
    </location>
</feature>
<dbReference type="Pfam" id="PF02378">
    <property type="entry name" value="PTS_EIIC"/>
    <property type="match status" value="1"/>
</dbReference>
<sequence>MKEGIQKFGRFLSGMVMPNIAAFIAWGLITALFIETGWLPNAKFAALVGPMLTYLLPILIGYTGGHMIYKQRGGVVAAIASLGVIGGGLNLLGEGQNVTMFLGVMIIAPIAGYLTKKMDAMLDGHVKGGFEMLVNNFSAGILGFILALIGMVVIGPVSLAINDFLGAAVDVLVENNMLPLTSIFVEPAKVLFLNNAINHGIFTPMGAEQVLETGKSIFYLIEANPGPGLGLLLVYSIFGKGMAKASAPGAAIIHFFGGIHEIYFPYVMMNPLLIVAMMAGGASGVFINVIFNSGLTGPASPGSIIAIMGMAEKGSFLGVALSVVVSCVVTFVVGAFILKLTNGKDVDLEDAQAQVNDRKAESKGIQQASTTITKVVFACDAGMGSSAMGATTLTKKLKDAGMDLKVEHYAIEEIPKDAQIIVTHQSLADRVRSTVPSATVMEITNFMGGEEYDRIVEEIAKR</sequence>
<keyword evidence="14 16" id="KW-0472">Membrane</keyword>
<comment type="caution">
    <text evidence="19">The sequence shown here is derived from an EMBL/GenBank/DDBJ whole genome shotgun (WGS) entry which is preliminary data.</text>
</comment>
<evidence type="ECO:0000256" key="3">
    <source>
        <dbReference type="ARBA" id="ARBA00004651"/>
    </source>
</evidence>
<feature type="transmembrane region" description="Helical" evidence="16">
    <location>
        <begin position="98"/>
        <end position="115"/>
    </location>
</feature>
<organism evidence="19 20">
    <name type="scientific">Breznakia blatticola</name>
    <dbReference type="NCBI Taxonomy" id="1754012"/>
    <lineage>
        <taxon>Bacteria</taxon>
        <taxon>Bacillati</taxon>
        <taxon>Bacillota</taxon>
        <taxon>Erysipelotrichia</taxon>
        <taxon>Erysipelotrichales</taxon>
        <taxon>Erysipelotrichaceae</taxon>
        <taxon>Breznakia</taxon>
    </lineage>
</organism>
<evidence type="ECO:0000256" key="10">
    <source>
        <dbReference type="ARBA" id="ARBA00022679"/>
    </source>
</evidence>
<name>A0A4R7ZS63_9FIRM</name>
<feature type="transmembrane region" description="Helical" evidence="16">
    <location>
        <begin position="136"/>
        <end position="161"/>
    </location>
</feature>
<dbReference type="GO" id="GO:0090563">
    <property type="term" value="F:protein-phosphocysteine-sugar phosphotransferase activity"/>
    <property type="evidence" value="ECO:0007669"/>
    <property type="project" value="TreeGrafter"/>
</dbReference>
<dbReference type="CDD" id="cd05567">
    <property type="entry name" value="PTS_IIB_mannitol"/>
    <property type="match status" value="1"/>
</dbReference>
<dbReference type="InterPro" id="IPR003352">
    <property type="entry name" value="PTS_EIIC"/>
</dbReference>
<proteinExistence type="predicted"/>
<keyword evidence="10" id="KW-0808">Transferase</keyword>
<evidence type="ECO:0000256" key="6">
    <source>
        <dbReference type="ARBA" id="ARBA00022448"/>
    </source>
</evidence>
<evidence type="ECO:0000259" key="17">
    <source>
        <dbReference type="PROSITE" id="PS51099"/>
    </source>
</evidence>
<dbReference type="InterPro" id="IPR003501">
    <property type="entry name" value="PTS_EIIB_2/3"/>
</dbReference>
<dbReference type="PROSITE" id="PS51104">
    <property type="entry name" value="PTS_EIIC_TYPE_2"/>
    <property type="match status" value="1"/>
</dbReference>
<evidence type="ECO:0000313" key="20">
    <source>
        <dbReference type="Proteomes" id="UP000294743"/>
    </source>
</evidence>
<keyword evidence="7" id="KW-1003">Cell membrane</keyword>
<dbReference type="Pfam" id="PF02302">
    <property type="entry name" value="PTS_IIB"/>
    <property type="match status" value="1"/>
</dbReference>
<keyword evidence="8" id="KW-0597">Phosphoprotein</keyword>
<feature type="domain" description="PTS EIIB type-2" evidence="17">
    <location>
        <begin position="373"/>
        <end position="462"/>
    </location>
</feature>
<dbReference type="InterPro" id="IPR013014">
    <property type="entry name" value="PTS_EIIC_2"/>
</dbReference>
<evidence type="ECO:0000256" key="15">
    <source>
        <dbReference type="ARBA" id="ARBA00033349"/>
    </source>
</evidence>
<evidence type="ECO:0000256" key="4">
    <source>
        <dbReference type="ARBA" id="ARBA00011909"/>
    </source>
</evidence>
<feature type="transmembrane region" description="Helical" evidence="16">
    <location>
        <begin position="316"/>
        <end position="338"/>
    </location>
</feature>
<dbReference type="PANTHER" id="PTHR30181">
    <property type="entry name" value="MANNITOL PERMEASE IIC COMPONENT"/>
    <property type="match status" value="1"/>
</dbReference>
<evidence type="ECO:0000256" key="8">
    <source>
        <dbReference type="ARBA" id="ARBA00022553"/>
    </source>
</evidence>
<comment type="subcellular location">
    <subcellularLocation>
        <location evidence="3">Cell membrane</location>
        <topology evidence="3">Multi-pass membrane protein</topology>
    </subcellularLocation>
</comment>
<dbReference type="InterPro" id="IPR036095">
    <property type="entry name" value="PTS_EIIB-like_sf"/>
</dbReference>
<reference evidence="19 20" key="1">
    <citation type="submission" date="2019-03" db="EMBL/GenBank/DDBJ databases">
        <title>Genomic Encyclopedia of Type Strains, Phase IV (KMG-IV): sequencing the most valuable type-strain genomes for metagenomic binning, comparative biology and taxonomic classification.</title>
        <authorList>
            <person name="Goeker M."/>
        </authorList>
    </citation>
    <scope>NUCLEOTIDE SEQUENCE [LARGE SCALE GENOMIC DNA]</scope>
    <source>
        <strain evidence="19 20">DSM 28867</strain>
    </source>
</reference>
<dbReference type="NCBIfam" id="NF011663">
    <property type="entry name" value="PRK15083.1"/>
    <property type="match status" value="1"/>
</dbReference>
<dbReference type="SUPFAM" id="SSF52794">
    <property type="entry name" value="PTS system IIB component-like"/>
    <property type="match status" value="1"/>
</dbReference>
<feature type="domain" description="PTS EIIC type-2" evidence="18">
    <location>
        <begin position="8"/>
        <end position="339"/>
    </location>
</feature>